<protein>
    <submittedName>
        <fullName evidence="1">Uncharacterized protein</fullName>
    </submittedName>
</protein>
<dbReference type="Proteomes" id="UP000663832">
    <property type="component" value="Unassembled WGS sequence"/>
</dbReference>
<sequence length="136" mass="16439">MSTQSTRLYIILFSYSSNEIFNETIINPYGQEYEKLEEKYLSTLTCRCTQISIPYRDLITIKVNYLFYEEHWYEYKRRDIRVHSSAYFLFFSNLYQISQITINCATEEFLNKIFINTKLISESKFNTQIKNIILQL</sequence>
<evidence type="ECO:0000313" key="2">
    <source>
        <dbReference type="EMBL" id="CAF1468717.1"/>
    </source>
</evidence>
<dbReference type="Proteomes" id="UP000663877">
    <property type="component" value="Unassembled WGS sequence"/>
</dbReference>
<gene>
    <name evidence="1" type="ORF">BJG266_LOCUS22807</name>
    <name evidence="2" type="ORF">QVE165_LOCUS41428</name>
    <name evidence="3" type="ORF">QVE165_LOCUS41465</name>
</gene>
<name>A0A814R2P2_9BILA</name>
<dbReference type="EMBL" id="CAJNOM010000494">
    <property type="protein sequence ID" value="CAF1468717.1"/>
    <property type="molecule type" value="Genomic_DNA"/>
</dbReference>
<keyword evidence="4" id="KW-1185">Reference proteome</keyword>
<organism evidence="1 5">
    <name type="scientific">Adineta steineri</name>
    <dbReference type="NCBI Taxonomy" id="433720"/>
    <lineage>
        <taxon>Eukaryota</taxon>
        <taxon>Metazoa</taxon>
        <taxon>Spiralia</taxon>
        <taxon>Gnathifera</taxon>
        <taxon>Rotifera</taxon>
        <taxon>Eurotatoria</taxon>
        <taxon>Bdelloidea</taxon>
        <taxon>Adinetida</taxon>
        <taxon>Adinetidae</taxon>
        <taxon>Adineta</taxon>
    </lineage>
</organism>
<comment type="caution">
    <text evidence="1">The sequence shown here is derived from an EMBL/GenBank/DDBJ whole genome shotgun (WGS) entry which is preliminary data.</text>
</comment>
<proteinExistence type="predicted"/>
<dbReference type="EMBL" id="CAJNOI010000146">
    <property type="protein sequence ID" value="CAF1127492.1"/>
    <property type="molecule type" value="Genomic_DNA"/>
</dbReference>
<dbReference type="EMBL" id="CAJNOM010000495">
    <property type="protein sequence ID" value="CAF1469252.1"/>
    <property type="molecule type" value="Genomic_DNA"/>
</dbReference>
<reference evidence="1" key="1">
    <citation type="submission" date="2021-02" db="EMBL/GenBank/DDBJ databases">
        <authorList>
            <person name="Nowell W R."/>
        </authorList>
    </citation>
    <scope>NUCLEOTIDE SEQUENCE</scope>
</reference>
<dbReference type="AlphaFoldDB" id="A0A814R2P2"/>
<accession>A0A814R2P2</accession>
<evidence type="ECO:0000313" key="3">
    <source>
        <dbReference type="EMBL" id="CAF1469252.1"/>
    </source>
</evidence>
<evidence type="ECO:0000313" key="1">
    <source>
        <dbReference type="EMBL" id="CAF1127492.1"/>
    </source>
</evidence>
<evidence type="ECO:0000313" key="4">
    <source>
        <dbReference type="Proteomes" id="UP000663832"/>
    </source>
</evidence>
<evidence type="ECO:0000313" key="5">
    <source>
        <dbReference type="Proteomes" id="UP000663877"/>
    </source>
</evidence>